<dbReference type="GeneID" id="72008685"/>
<organism evidence="2 3">
    <name type="scientific">Rhodofomes roseus</name>
    <dbReference type="NCBI Taxonomy" id="34475"/>
    <lineage>
        <taxon>Eukaryota</taxon>
        <taxon>Fungi</taxon>
        <taxon>Dikarya</taxon>
        <taxon>Basidiomycota</taxon>
        <taxon>Agaricomycotina</taxon>
        <taxon>Agaricomycetes</taxon>
        <taxon>Polyporales</taxon>
        <taxon>Rhodofomes</taxon>
    </lineage>
</organism>
<feature type="transmembrane region" description="Helical" evidence="1">
    <location>
        <begin position="175"/>
        <end position="198"/>
    </location>
</feature>
<evidence type="ECO:0000256" key="1">
    <source>
        <dbReference type="SAM" id="Phobius"/>
    </source>
</evidence>
<accession>A0ABQ8K3Q4</accession>
<comment type="caution">
    <text evidence="2">The sequence shown here is derived from an EMBL/GenBank/DDBJ whole genome shotgun (WGS) entry which is preliminary data.</text>
</comment>
<proteinExistence type="predicted"/>
<feature type="transmembrane region" description="Helical" evidence="1">
    <location>
        <begin position="255"/>
        <end position="272"/>
    </location>
</feature>
<keyword evidence="1" id="KW-0812">Transmembrane</keyword>
<evidence type="ECO:0000313" key="3">
    <source>
        <dbReference type="Proteomes" id="UP000814176"/>
    </source>
</evidence>
<evidence type="ECO:0000313" key="2">
    <source>
        <dbReference type="EMBL" id="KAH9831466.1"/>
    </source>
</evidence>
<protein>
    <submittedName>
        <fullName evidence="2">Uncharacterized protein</fullName>
    </submittedName>
</protein>
<dbReference type="EMBL" id="JADCUA010000026">
    <property type="protein sequence ID" value="KAH9831466.1"/>
    <property type="molecule type" value="Genomic_DNA"/>
</dbReference>
<keyword evidence="3" id="KW-1185">Reference proteome</keyword>
<keyword evidence="1" id="KW-1133">Transmembrane helix</keyword>
<dbReference type="Proteomes" id="UP000814176">
    <property type="component" value="Unassembled WGS sequence"/>
</dbReference>
<feature type="transmembrane region" description="Helical" evidence="1">
    <location>
        <begin position="133"/>
        <end position="155"/>
    </location>
</feature>
<feature type="transmembrane region" description="Helical" evidence="1">
    <location>
        <begin position="219"/>
        <end position="240"/>
    </location>
</feature>
<gene>
    <name evidence="2" type="ORF">C8Q71DRAFT_861828</name>
</gene>
<feature type="transmembrane region" description="Helical" evidence="1">
    <location>
        <begin position="49"/>
        <end position="71"/>
    </location>
</feature>
<keyword evidence="1" id="KW-0472">Membrane</keyword>
<sequence length="321" mass="36130">MVSGFPISEAQLVALFAESIAYGMHVVTFAFCMYSWVHRSKASQSARSWPWMSIAIALFIVGTLDVSFNLYHNIIAFILYTGPGGANGEFEKLSNWVNVMRSVWARLCALISDAALIYRCWVVYSPSARRWSVVAFPILLWLGVAACAFMDVFYLCTLHLNTSIPLATGLRPWLYAYFSITLALNVLTTGMIVHPLWKTRKLTSEYFKLRSRKRDRLKGLIRIFIESALLYTLSVAISVIMEMVQSNGYYPVTDVSAQLAGFTFDLIIIRIWRGVSTEQTRAFADSMSKSPMAPGKAPWEESSDIDSFEVHLESDASETMV</sequence>
<name>A0ABQ8K3Q4_9APHY</name>
<reference evidence="2 3" key="1">
    <citation type="journal article" date="2021" name="Environ. Microbiol.">
        <title>Gene family expansions and transcriptome signatures uncover fungal adaptations to wood decay.</title>
        <authorList>
            <person name="Hage H."/>
            <person name="Miyauchi S."/>
            <person name="Viragh M."/>
            <person name="Drula E."/>
            <person name="Min B."/>
            <person name="Chaduli D."/>
            <person name="Navarro D."/>
            <person name="Favel A."/>
            <person name="Norest M."/>
            <person name="Lesage-Meessen L."/>
            <person name="Balint B."/>
            <person name="Merenyi Z."/>
            <person name="de Eugenio L."/>
            <person name="Morin E."/>
            <person name="Martinez A.T."/>
            <person name="Baldrian P."/>
            <person name="Stursova M."/>
            <person name="Martinez M.J."/>
            <person name="Novotny C."/>
            <person name="Magnuson J.K."/>
            <person name="Spatafora J.W."/>
            <person name="Maurice S."/>
            <person name="Pangilinan J."/>
            <person name="Andreopoulos W."/>
            <person name="LaButti K."/>
            <person name="Hundley H."/>
            <person name="Na H."/>
            <person name="Kuo A."/>
            <person name="Barry K."/>
            <person name="Lipzen A."/>
            <person name="Henrissat B."/>
            <person name="Riley R."/>
            <person name="Ahrendt S."/>
            <person name="Nagy L.G."/>
            <person name="Grigoriev I.V."/>
            <person name="Martin F."/>
            <person name="Rosso M.N."/>
        </authorList>
    </citation>
    <scope>NUCLEOTIDE SEQUENCE [LARGE SCALE GENOMIC DNA]</scope>
    <source>
        <strain evidence="2 3">CIRM-BRFM 1785</strain>
    </source>
</reference>
<dbReference type="RefSeq" id="XP_047774593.1">
    <property type="nucleotide sequence ID" value="XM_047927953.1"/>
</dbReference>
<feature type="transmembrane region" description="Helical" evidence="1">
    <location>
        <begin position="12"/>
        <end position="37"/>
    </location>
</feature>